<gene>
    <name evidence="2" type="ORF">Ataiwa_07090</name>
</gene>
<accession>A0ABQ6Q075</accession>
<feature type="domain" description="Uracil-DNA glycosylase-like" evidence="1">
    <location>
        <begin position="34"/>
        <end position="191"/>
    </location>
</feature>
<dbReference type="Pfam" id="PF03167">
    <property type="entry name" value="UDG"/>
    <property type="match status" value="1"/>
</dbReference>
<dbReference type="SUPFAM" id="SSF52141">
    <property type="entry name" value="Uracil-DNA glycosylase-like"/>
    <property type="match status" value="1"/>
</dbReference>
<dbReference type="RefSeq" id="WP_338227259.1">
    <property type="nucleotide sequence ID" value="NZ_BTPE01000002.1"/>
</dbReference>
<organism evidence="2 3">
    <name type="scientific">Algoriphagus taiwanensis</name>
    <dbReference type="NCBI Taxonomy" id="1445656"/>
    <lineage>
        <taxon>Bacteria</taxon>
        <taxon>Pseudomonadati</taxon>
        <taxon>Bacteroidota</taxon>
        <taxon>Cytophagia</taxon>
        <taxon>Cytophagales</taxon>
        <taxon>Cyclobacteriaceae</taxon>
        <taxon>Algoriphagus</taxon>
    </lineage>
</organism>
<evidence type="ECO:0000313" key="3">
    <source>
        <dbReference type="Proteomes" id="UP001307705"/>
    </source>
</evidence>
<dbReference type="SMART" id="SM00986">
    <property type="entry name" value="UDG"/>
    <property type="match status" value="1"/>
</dbReference>
<sequence>MSLSDKKNRGLDLVDRVKACQICEGKLPLGPRPVFSIHPKSKILIIGQAPGTKVHATGVPWNDPSGEELRRWLNVDRDIFYNPEIFGIMPMGFCYPGRGKSGDLPPMAECAPNWHGQLKNLMPEISLSLLIGSYAQGYYLKDRIKQNLTETVRAFEEYLPEFFPLVHPSPRNRLWMKKNPWFEEKVIPELQALIHQFLS</sequence>
<reference evidence="2 3" key="1">
    <citation type="submission" date="2023-08" db="EMBL/GenBank/DDBJ databases">
        <title>Draft genome sequence of Algoriphagus taiwanensis.</title>
        <authorList>
            <person name="Takatani N."/>
            <person name="Hosokawa M."/>
            <person name="Sawabe T."/>
        </authorList>
    </citation>
    <scope>NUCLEOTIDE SEQUENCE [LARGE SCALE GENOMIC DNA]</scope>
    <source>
        <strain evidence="2 3">JCM 19755</strain>
    </source>
</reference>
<comment type="caution">
    <text evidence="2">The sequence shown here is derived from an EMBL/GenBank/DDBJ whole genome shotgun (WGS) entry which is preliminary data.</text>
</comment>
<dbReference type="InterPro" id="IPR005122">
    <property type="entry name" value="Uracil-DNA_glycosylase-like"/>
</dbReference>
<dbReference type="InterPro" id="IPR036895">
    <property type="entry name" value="Uracil-DNA_glycosylase-like_sf"/>
</dbReference>
<dbReference type="Proteomes" id="UP001307705">
    <property type="component" value="Unassembled WGS sequence"/>
</dbReference>
<keyword evidence="3" id="KW-1185">Reference proteome</keyword>
<dbReference type="SMART" id="SM00987">
    <property type="entry name" value="UreE_C"/>
    <property type="match status" value="1"/>
</dbReference>
<name>A0ABQ6Q075_9BACT</name>
<evidence type="ECO:0000259" key="1">
    <source>
        <dbReference type="SMART" id="SM00986"/>
    </source>
</evidence>
<dbReference type="InterPro" id="IPR047124">
    <property type="entry name" value="HI_0220.2"/>
</dbReference>
<evidence type="ECO:0000313" key="2">
    <source>
        <dbReference type="EMBL" id="GMQ32437.1"/>
    </source>
</evidence>
<dbReference type="PANTHER" id="PTHR42160">
    <property type="entry name" value="URACIL-DNA GLYCOSYLASE SUPERFAMILY PROTEIN"/>
    <property type="match status" value="1"/>
</dbReference>
<dbReference type="PANTHER" id="PTHR42160:SF1">
    <property type="entry name" value="URACIL-DNA GLYCOSYLASE SUPERFAMILY PROTEIN"/>
    <property type="match status" value="1"/>
</dbReference>
<dbReference type="CDD" id="cd10033">
    <property type="entry name" value="UDG_like"/>
    <property type="match status" value="1"/>
</dbReference>
<protein>
    <submittedName>
        <fullName evidence="2">Uracil-DNA glycosylase family protein</fullName>
    </submittedName>
</protein>
<dbReference type="Gene3D" id="3.40.470.10">
    <property type="entry name" value="Uracil-DNA glycosylase-like domain"/>
    <property type="match status" value="1"/>
</dbReference>
<dbReference type="EMBL" id="BTPE01000002">
    <property type="protein sequence ID" value="GMQ32437.1"/>
    <property type="molecule type" value="Genomic_DNA"/>
</dbReference>
<proteinExistence type="predicted"/>